<evidence type="ECO:0000313" key="3">
    <source>
        <dbReference type="EMBL" id="MFO3667253.1"/>
    </source>
</evidence>
<dbReference type="EMBL" id="JBGMEF010000019">
    <property type="protein sequence ID" value="MFO3667253.1"/>
    <property type="molecule type" value="Genomic_DNA"/>
</dbReference>
<organism evidence="3 4">
    <name type="scientific">Anaerococcus kampingae</name>
    <dbReference type="NCBI Taxonomy" id="3115614"/>
    <lineage>
        <taxon>Bacteria</taxon>
        <taxon>Bacillati</taxon>
        <taxon>Bacillota</taxon>
        <taxon>Tissierellia</taxon>
        <taxon>Tissierellales</taxon>
        <taxon>Peptoniphilaceae</taxon>
        <taxon>Anaerococcus</taxon>
    </lineage>
</organism>
<dbReference type="InterPro" id="IPR043129">
    <property type="entry name" value="ATPase_NBD"/>
</dbReference>
<dbReference type="Gene3D" id="3.30.420.40">
    <property type="match status" value="1"/>
</dbReference>
<dbReference type="InterPro" id="IPR050273">
    <property type="entry name" value="GppA/Ppx_hydrolase"/>
</dbReference>
<evidence type="ECO:0000256" key="1">
    <source>
        <dbReference type="ARBA" id="ARBA00007125"/>
    </source>
</evidence>
<dbReference type="CDD" id="cd24052">
    <property type="entry name" value="ASKHA_NBD_HpPPX-GppA-like"/>
    <property type="match status" value="1"/>
</dbReference>
<feature type="domain" description="Ppx/GppA phosphatase N-terminal" evidence="2">
    <location>
        <begin position="17"/>
        <end position="298"/>
    </location>
</feature>
<comment type="caution">
    <text evidence="3">The sequence shown here is derived from an EMBL/GenBank/DDBJ whole genome shotgun (WGS) entry which is preliminary data.</text>
</comment>
<dbReference type="Proteomes" id="UP001637994">
    <property type="component" value="Unassembled WGS sequence"/>
</dbReference>
<dbReference type="Gene3D" id="3.30.420.150">
    <property type="entry name" value="Exopolyphosphatase. Domain 2"/>
    <property type="match status" value="1"/>
</dbReference>
<dbReference type="PANTHER" id="PTHR30005">
    <property type="entry name" value="EXOPOLYPHOSPHATASE"/>
    <property type="match status" value="1"/>
</dbReference>
<comment type="similarity">
    <text evidence="1">Belongs to the GppA/Ppx family.</text>
</comment>
<dbReference type="RefSeq" id="WP_106459884.1">
    <property type="nucleotide sequence ID" value="NZ_JBGMEF010000019.1"/>
</dbReference>
<dbReference type="SUPFAM" id="SSF53067">
    <property type="entry name" value="Actin-like ATPase domain"/>
    <property type="match status" value="2"/>
</dbReference>
<protein>
    <submittedName>
        <fullName evidence="3">Exopolyphosphatase</fullName>
    </submittedName>
</protein>
<dbReference type="Pfam" id="PF02541">
    <property type="entry name" value="Ppx-GppA"/>
    <property type="match status" value="1"/>
</dbReference>
<evidence type="ECO:0000259" key="2">
    <source>
        <dbReference type="Pfam" id="PF02541"/>
    </source>
</evidence>
<reference evidence="3 4" key="1">
    <citation type="journal article" date="2025" name="Anaerobe">
        <title>Description of Anaerococcus kampingiae sp. nov., Anaerococcus groningensis sp. nov., Anaerococcus martiniensis sp. nov., and Anaerococcus cruorum sp. nov., isolated from human clinical specimens.</title>
        <authorList>
            <person name="Boiten K.E."/>
            <person name="Meijer J."/>
            <person name="van Wezel E.M."/>
            <person name="Veloo A.C.M."/>
        </authorList>
    </citation>
    <scope>NUCLEOTIDE SEQUENCE [LARGE SCALE GENOMIC DNA]</scope>
    <source>
        <strain evidence="3 4">ENR0874</strain>
    </source>
</reference>
<dbReference type="PANTHER" id="PTHR30005:SF0">
    <property type="entry name" value="RETROGRADE REGULATION PROTEIN 2"/>
    <property type="match status" value="1"/>
</dbReference>
<proteinExistence type="inferred from homology"/>
<accession>A0ABW9ME40</accession>
<evidence type="ECO:0000313" key="4">
    <source>
        <dbReference type="Proteomes" id="UP001637994"/>
    </source>
</evidence>
<keyword evidence="4" id="KW-1185">Reference proteome</keyword>
<sequence length="301" mass="33288">MIYAIMDIGSNTVRLSVYKEKDGEAINLFSEKEQVSLKSFVKKGRLTEKGISRLLHTLGKFKAVVDNFDDIDGVYPFATATVRDVANRADVLNLIKDKLDLDVEILSGEEEAKLAFVGAAISTEVAEGVLTDIGGGSSEIVLIDQGKVIKSVSLSIGSLSAFNDYVDGLFADKSDKKEIEKRIDQLLEDSLMYAEDQKILAAVGGSARASLKFYKEYYKLDDSVRSMDASEFNKMLKEILKADDRSKLDMILAVKPDRVHTLLPGMIILNKICKFFSIDTINVSQTGVREGYVYSKLLGRK</sequence>
<gene>
    <name evidence="3" type="ORF">ACCQ42_05655</name>
</gene>
<name>A0ABW9ME40_9FIRM</name>
<dbReference type="InterPro" id="IPR003695">
    <property type="entry name" value="Ppx_GppA_N"/>
</dbReference>